<proteinExistence type="predicted"/>
<keyword evidence="2" id="KW-1185">Reference proteome</keyword>
<sequence>MIYFRVLTVPQFSENRELFETGNGQTPCYDLTQKTAVWSFQQHHQITLPAARKSQLPKGGKNYELEIATPDCSHSYTYIS</sequence>
<name>A0AA40GHM7_9HYME</name>
<accession>A0AA40GHM7</accession>
<evidence type="ECO:0000313" key="1">
    <source>
        <dbReference type="EMBL" id="KAK1138013.1"/>
    </source>
</evidence>
<reference evidence="1" key="1">
    <citation type="submission" date="2021-10" db="EMBL/GenBank/DDBJ databases">
        <title>Melipona bicolor Genome sequencing and assembly.</title>
        <authorList>
            <person name="Araujo N.S."/>
            <person name="Arias M.C."/>
        </authorList>
    </citation>
    <scope>NUCLEOTIDE SEQUENCE</scope>
    <source>
        <strain evidence="1">USP_2M_L1-L4_2017</strain>
        <tissue evidence="1">Whole body</tissue>
    </source>
</reference>
<organism evidence="1 2">
    <name type="scientific">Melipona bicolor</name>
    <dbReference type="NCBI Taxonomy" id="60889"/>
    <lineage>
        <taxon>Eukaryota</taxon>
        <taxon>Metazoa</taxon>
        <taxon>Ecdysozoa</taxon>
        <taxon>Arthropoda</taxon>
        <taxon>Hexapoda</taxon>
        <taxon>Insecta</taxon>
        <taxon>Pterygota</taxon>
        <taxon>Neoptera</taxon>
        <taxon>Endopterygota</taxon>
        <taxon>Hymenoptera</taxon>
        <taxon>Apocrita</taxon>
        <taxon>Aculeata</taxon>
        <taxon>Apoidea</taxon>
        <taxon>Anthophila</taxon>
        <taxon>Apidae</taxon>
        <taxon>Melipona</taxon>
    </lineage>
</organism>
<gene>
    <name evidence="1" type="ORF">K0M31_002504</name>
</gene>
<evidence type="ECO:0000313" key="2">
    <source>
        <dbReference type="Proteomes" id="UP001177670"/>
    </source>
</evidence>
<dbReference type="EMBL" id="JAHYIQ010000001">
    <property type="protein sequence ID" value="KAK1138013.1"/>
    <property type="molecule type" value="Genomic_DNA"/>
</dbReference>
<dbReference type="AlphaFoldDB" id="A0AA40GHM7"/>
<dbReference type="Proteomes" id="UP001177670">
    <property type="component" value="Unassembled WGS sequence"/>
</dbReference>
<comment type="caution">
    <text evidence="1">The sequence shown here is derived from an EMBL/GenBank/DDBJ whole genome shotgun (WGS) entry which is preliminary data.</text>
</comment>
<protein>
    <submittedName>
        <fullName evidence="1">Uncharacterized protein</fullName>
    </submittedName>
</protein>